<proteinExistence type="predicted"/>
<organism evidence="1">
    <name type="scientific">bioreactor metagenome</name>
    <dbReference type="NCBI Taxonomy" id="1076179"/>
    <lineage>
        <taxon>unclassified sequences</taxon>
        <taxon>metagenomes</taxon>
        <taxon>ecological metagenomes</taxon>
    </lineage>
</organism>
<dbReference type="InterPro" id="IPR025234">
    <property type="entry name" value="YjzH-like"/>
</dbReference>
<sequence>MKPEQDYEQVIEKYTKEGWRFVQIFAPPIAGNGHAVFYDLIFEREKQE</sequence>
<dbReference type="AlphaFoldDB" id="A0A645IV26"/>
<evidence type="ECO:0000313" key="1">
    <source>
        <dbReference type="EMBL" id="MPN51023.1"/>
    </source>
</evidence>
<name>A0A645IV26_9ZZZZ</name>
<dbReference type="EMBL" id="VSSQ01115710">
    <property type="protein sequence ID" value="MPN51023.1"/>
    <property type="molecule type" value="Genomic_DNA"/>
</dbReference>
<reference evidence="1" key="1">
    <citation type="submission" date="2019-08" db="EMBL/GenBank/DDBJ databases">
        <authorList>
            <person name="Kucharzyk K."/>
            <person name="Murdoch R.W."/>
            <person name="Higgins S."/>
            <person name="Loffler F."/>
        </authorList>
    </citation>
    <scope>NUCLEOTIDE SEQUENCE</scope>
</reference>
<comment type="caution">
    <text evidence="1">The sequence shown here is derived from an EMBL/GenBank/DDBJ whole genome shotgun (WGS) entry which is preliminary data.</text>
</comment>
<evidence type="ECO:0008006" key="2">
    <source>
        <dbReference type="Google" id="ProtNLM"/>
    </source>
</evidence>
<accession>A0A645IV26</accession>
<protein>
    <recommendedName>
        <fullName evidence="2">DUF4177 domain-containing protein</fullName>
    </recommendedName>
</protein>
<dbReference type="Pfam" id="PF13783">
    <property type="entry name" value="DUF4177"/>
    <property type="match status" value="1"/>
</dbReference>
<gene>
    <name evidence="1" type="ORF">SDC9_198664</name>
</gene>